<dbReference type="EMBL" id="JANPWB010000002">
    <property type="protein sequence ID" value="KAJ1211041.1"/>
    <property type="molecule type" value="Genomic_DNA"/>
</dbReference>
<proteinExistence type="predicted"/>
<accession>A0AAV7WDH6</accession>
<dbReference type="Proteomes" id="UP001066276">
    <property type="component" value="Chromosome 1_2"/>
</dbReference>
<sequence length="87" mass="9749">MHGNSAPGQQLKHSSKATDYRGDVIDFLPGADQRSLRKRVACDQEQSRKDPSPVVCHPWALPSKKEKEGLKRRAAQAAHVRHQFHAV</sequence>
<protein>
    <submittedName>
        <fullName evidence="1">Uncharacterized protein</fullName>
    </submittedName>
</protein>
<name>A0AAV7WDH6_PLEWA</name>
<evidence type="ECO:0000313" key="2">
    <source>
        <dbReference type="Proteomes" id="UP001066276"/>
    </source>
</evidence>
<gene>
    <name evidence="1" type="ORF">NDU88_006403</name>
</gene>
<comment type="caution">
    <text evidence="1">The sequence shown here is derived from an EMBL/GenBank/DDBJ whole genome shotgun (WGS) entry which is preliminary data.</text>
</comment>
<keyword evidence="2" id="KW-1185">Reference proteome</keyword>
<dbReference type="AlphaFoldDB" id="A0AAV7WDH6"/>
<organism evidence="1 2">
    <name type="scientific">Pleurodeles waltl</name>
    <name type="common">Iberian ribbed newt</name>
    <dbReference type="NCBI Taxonomy" id="8319"/>
    <lineage>
        <taxon>Eukaryota</taxon>
        <taxon>Metazoa</taxon>
        <taxon>Chordata</taxon>
        <taxon>Craniata</taxon>
        <taxon>Vertebrata</taxon>
        <taxon>Euteleostomi</taxon>
        <taxon>Amphibia</taxon>
        <taxon>Batrachia</taxon>
        <taxon>Caudata</taxon>
        <taxon>Salamandroidea</taxon>
        <taxon>Salamandridae</taxon>
        <taxon>Pleurodelinae</taxon>
        <taxon>Pleurodeles</taxon>
    </lineage>
</organism>
<reference evidence="1" key="1">
    <citation type="journal article" date="2022" name="bioRxiv">
        <title>Sequencing and chromosome-scale assembly of the giantPleurodeles waltlgenome.</title>
        <authorList>
            <person name="Brown T."/>
            <person name="Elewa A."/>
            <person name="Iarovenko S."/>
            <person name="Subramanian E."/>
            <person name="Araus A.J."/>
            <person name="Petzold A."/>
            <person name="Susuki M."/>
            <person name="Suzuki K.-i.T."/>
            <person name="Hayashi T."/>
            <person name="Toyoda A."/>
            <person name="Oliveira C."/>
            <person name="Osipova E."/>
            <person name="Leigh N.D."/>
            <person name="Simon A."/>
            <person name="Yun M.H."/>
        </authorList>
    </citation>
    <scope>NUCLEOTIDE SEQUENCE</scope>
    <source>
        <strain evidence="1">20211129_DDA</strain>
        <tissue evidence="1">Liver</tissue>
    </source>
</reference>
<evidence type="ECO:0000313" key="1">
    <source>
        <dbReference type="EMBL" id="KAJ1211041.1"/>
    </source>
</evidence>